<dbReference type="InterPro" id="IPR013126">
    <property type="entry name" value="Hsp_70_fam"/>
</dbReference>
<dbReference type="GO" id="GO:0140662">
    <property type="term" value="F:ATP-dependent protein folding chaperone"/>
    <property type="evidence" value="ECO:0007669"/>
    <property type="project" value="InterPro"/>
</dbReference>
<name>A0A0L0W0L2_9BASI</name>
<reference evidence="4" key="1">
    <citation type="submission" date="2014-03" db="EMBL/GenBank/DDBJ databases">
        <title>The Genome Sequence of Puccinia striiformis f. sp. tritici PST-78.</title>
        <authorList>
            <consortium name="The Broad Institute Genome Sequencing Platform"/>
            <person name="Cuomo C."/>
            <person name="Hulbert S."/>
            <person name="Chen X."/>
            <person name="Walker B."/>
            <person name="Young S.K."/>
            <person name="Zeng Q."/>
            <person name="Gargeya S."/>
            <person name="Fitzgerald M."/>
            <person name="Haas B."/>
            <person name="Abouelleil A."/>
            <person name="Alvarado L."/>
            <person name="Arachchi H.M."/>
            <person name="Berlin A.M."/>
            <person name="Chapman S.B."/>
            <person name="Goldberg J."/>
            <person name="Griggs A."/>
            <person name="Gujja S."/>
            <person name="Hansen M."/>
            <person name="Howarth C."/>
            <person name="Imamovic A."/>
            <person name="Larimer J."/>
            <person name="McCowan C."/>
            <person name="Montmayeur A."/>
            <person name="Murphy C."/>
            <person name="Neiman D."/>
            <person name="Pearson M."/>
            <person name="Priest M."/>
            <person name="Roberts A."/>
            <person name="Saif S."/>
            <person name="Shea T."/>
            <person name="Sisk P."/>
            <person name="Sykes S."/>
            <person name="Wortman J."/>
            <person name="Nusbaum C."/>
            <person name="Birren B."/>
        </authorList>
    </citation>
    <scope>NUCLEOTIDE SEQUENCE [LARGE SCALE GENOMIC DNA]</scope>
    <source>
        <strain evidence="4">race PST-78</strain>
    </source>
</reference>
<gene>
    <name evidence="3" type="ORF">PSTG_01684</name>
</gene>
<protein>
    <submittedName>
        <fullName evidence="3">Uncharacterized protein</fullName>
    </submittedName>
</protein>
<evidence type="ECO:0000313" key="4">
    <source>
        <dbReference type="Proteomes" id="UP000054564"/>
    </source>
</evidence>
<evidence type="ECO:0000313" key="3">
    <source>
        <dbReference type="EMBL" id="KNF05054.1"/>
    </source>
</evidence>
<keyword evidence="1" id="KW-0547">Nucleotide-binding</keyword>
<accession>A0A0L0W0L2</accession>
<evidence type="ECO:0000256" key="1">
    <source>
        <dbReference type="ARBA" id="ARBA00022741"/>
    </source>
</evidence>
<dbReference type="InterPro" id="IPR043129">
    <property type="entry name" value="ATPase_NBD"/>
</dbReference>
<dbReference type="STRING" id="1165861.A0A0L0W0L2"/>
<comment type="caution">
    <text evidence="3">The sequence shown here is derived from an EMBL/GenBank/DDBJ whole genome shotgun (WGS) entry which is preliminary data.</text>
</comment>
<dbReference type="SUPFAM" id="SSF53067">
    <property type="entry name" value="Actin-like ATPase domain"/>
    <property type="match status" value="1"/>
</dbReference>
<dbReference type="PANTHER" id="PTHR19375">
    <property type="entry name" value="HEAT SHOCK PROTEIN 70KDA"/>
    <property type="match status" value="1"/>
</dbReference>
<dbReference type="Proteomes" id="UP000054564">
    <property type="component" value="Unassembled WGS sequence"/>
</dbReference>
<keyword evidence="4" id="KW-1185">Reference proteome</keyword>
<evidence type="ECO:0000256" key="2">
    <source>
        <dbReference type="ARBA" id="ARBA00022840"/>
    </source>
</evidence>
<keyword evidence="2" id="KW-0067">ATP-binding</keyword>
<dbReference type="AlphaFoldDB" id="A0A0L0W0L2"/>
<dbReference type="GO" id="GO:0005524">
    <property type="term" value="F:ATP binding"/>
    <property type="evidence" value="ECO:0007669"/>
    <property type="project" value="UniProtKB-KW"/>
</dbReference>
<organism evidence="3 4">
    <name type="scientific">Puccinia striiformis f. sp. tritici PST-78</name>
    <dbReference type="NCBI Taxonomy" id="1165861"/>
    <lineage>
        <taxon>Eukaryota</taxon>
        <taxon>Fungi</taxon>
        <taxon>Dikarya</taxon>
        <taxon>Basidiomycota</taxon>
        <taxon>Pucciniomycotina</taxon>
        <taxon>Pucciniomycetes</taxon>
        <taxon>Pucciniales</taxon>
        <taxon>Pucciniaceae</taxon>
        <taxon>Puccinia</taxon>
    </lineage>
</organism>
<sequence>MEMSVPFIGFALHGSESSKHFLPSPNEVDSLFQGTDFSSAISQTRFKEFNATTFRLTLATAHKAFKDTLIDKAKVEDIVLSIDPDKAVAYGAAVQAAILTQQTSEKTAPVSPKIVFIIEDISCIHQIFKINGHDSTLLTADVDSKMTLRSPSQLSRECPIDCPNIFECGIWSMDVATRYTNAQSHQAAPRWTGVNDRHALFYKDSRSWQGTFRRQGVAG</sequence>
<proteinExistence type="predicted"/>
<dbReference type="EMBL" id="AJIL01000009">
    <property type="protein sequence ID" value="KNF05054.1"/>
    <property type="molecule type" value="Genomic_DNA"/>
</dbReference>